<gene>
    <name evidence="1" type="ORF">H9Y04_44920</name>
</gene>
<dbReference type="InterPro" id="IPR011990">
    <property type="entry name" value="TPR-like_helical_dom_sf"/>
</dbReference>
<dbReference type="InterPro" id="IPR001387">
    <property type="entry name" value="Cro/C1-type_HTH"/>
</dbReference>
<accession>A0ABR7SXW4</accession>
<sequence length="448" mass="48704">MPKTPNNRLRNLLEEAGWNGAQLAAAIRRVAAEHGQQLGCDRSMVSRWLSGTSPRPPVPVFLLEALSRRLLRTVTAMDAGLSRVPSVMLDLSWEADPLRRLSALTSAEFDPTRRHLLGIGAYSLAALYVPEPGSDESRLPPSRPRRQADLRVGQGEVDQMHTMANAFAEVAEVHGGGHVRSALAGYLHRDVTTYLHAPATDTTHRRLLLGAAQLALLLGTMCASDDADALAQHYHRTAARLALDAEDASTFAIALRTMSAHAHELGHRTPAVLSLAERATDATRRAPSIIRAYTQAHLAVVQAHHDKHGAVAALATAERLHDRAETVPGPFTNYSPGALHYQRSQTLAALGDAPGAISALTASFRLRTSAERHARTITQARLAEALLTQGHLDAALVHWQALVNVYPSLHSSRVTKRLDAMCELLRPHHRHRIATHILSQAAALRRSI</sequence>
<evidence type="ECO:0000313" key="2">
    <source>
        <dbReference type="Proteomes" id="UP000642284"/>
    </source>
</evidence>
<dbReference type="Proteomes" id="UP000642284">
    <property type="component" value="Unassembled WGS sequence"/>
</dbReference>
<dbReference type="SUPFAM" id="SSF48452">
    <property type="entry name" value="TPR-like"/>
    <property type="match status" value="1"/>
</dbReference>
<reference evidence="1 2" key="1">
    <citation type="submission" date="2020-08" db="EMBL/GenBank/DDBJ databases">
        <title>Genemic of Streptomyces polyaspartic.</title>
        <authorList>
            <person name="Liu W."/>
        </authorList>
    </citation>
    <scope>NUCLEOTIDE SEQUENCE [LARGE SCALE GENOMIC DNA]</scope>
    <source>
        <strain evidence="1 2">TRM66268-LWL</strain>
    </source>
</reference>
<dbReference type="EMBL" id="JACTVJ010000055">
    <property type="protein sequence ID" value="MBC9719634.1"/>
    <property type="molecule type" value="Genomic_DNA"/>
</dbReference>
<organism evidence="1 2">
    <name type="scientific">Streptomyces polyasparticus</name>
    <dbReference type="NCBI Taxonomy" id="2767826"/>
    <lineage>
        <taxon>Bacteria</taxon>
        <taxon>Bacillati</taxon>
        <taxon>Actinomycetota</taxon>
        <taxon>Actinomycetes</taxon>
        <taxon>Kitasatosporales</taxon>
        <taxon>Streptomycetaceae</taxon>
        <taxon>Streptomyces</taxon>
    </lineage>
</organism>
<comment type="caution">
    <text evidence="1">The sequence shown here is derived from an EMBL/GenBank/DDBJ whole genome shotgun (WGS) entry which is preliminary data.</text>
</comment>
<keyword evidence="2" id="KW-1185">Reference proteome</keyword>
<dbReference type="RefSeq" id="WP_187820035.1">
    <property type="nucleotide sequence ID" value="NZ_JACTVJ010000055.1"/>
</dbReference>
<proteinExistence type="predicted"/>
<name>A0ABR7SXW4_9ACTN</name>
<dbReference type="CDD" id="cd00093">
    <property type="entry name" value="HTH_XRE"/>
    <property type="match status" value="1"/>
</dbReference>
<evidence type="ECO:0000313" key="1">
    <source>
        <dbReference type="EMBL" id="MBC9719634.1"/>
    </source>
</evidence>
<protein>
    <submittedName>
        <fullName evidence="1">Helix-turn-helix transcriptional regulator</fullName>
    </submittedName>
</protein>
<dbReference type="Gene3D" id="1.25.40.10">
    <property type="entry name" value="Tetratricopeptide repeat domain"/>
    <property type="match status" value="1"/>
</dbReference>